<comment type="subcellular location">
    <subcellularLocation>
        <location evidence="1">Membrane</location>
        <topology evidence="1">Multi-pass membrane protein</topology>
    </subcellularLocation>
</comment>
<keyword evidence="5 6" id="KW-0472">Membrane</keyword>
<evidence type="ECO:0000313" key="9">
    <source>
        <dbReference type="EMBL" id="MEQ2467879.1"/>
    </source>
</evidence>
<keyword evidence="10" id="KW-1185">Reference proteome</keyword>
<evidence type="ECO:0000256" key="6">
    <source>
        <dbReference type="SAM" id="Phobius"/>
    </source>
</evidence>
<dbReference type="InterPro" id="IPR027469">
    <property type="entry name" value="Cation_efflux_TMD_sf"/>
</dbReference>
<evidence type="ECO:0000256" key="5">
    <source>
        <dbReference type="ARBA" id="ARBA00023136"/>
    </source>
</evidence>
<dbReference type="SUPFAM" id="SSF161111">
    <property type="entry name" value="Cation efflux protein transmembrane domain-like"/>
    <property type="match status" value="1"/>
</dbReference>
<dbReference type="PANTHER" id="PTHR13414:SF9">
    <property type="entry name" value="PROTON-COUPLED ZINC ANTIPORTER SLC30A9, MITOCHONDRIAL"/>
    <property type="match status" value="1"/>
</dbReference>
<dbReference type="InterPro" id="IPR058533">
    <property type="entry name" value="Cation_efflux_TM"/>
</dbReference>
<dbReference type="RefSeq" id="WP_349205251.1">
    <property type="nucleotide sequence ID" value="NZ_JBBMFN010000068.1"/>
</dbReference>
<comment type="caution">
    <text evidence="9">The sequence shown here is derived from an EMBL/GenBank/DDBJ whole genome shotgun (WGS) entry which is preliminary data.</text>
</comment>
<evidence type="ECO:0000313" key="10">
    <source>
        <dbReference type="Proteomes" id="UP001465426"/>
    </source>
</evidence>
<sequence>MKELIILLKNGNRSALLAALVNTIISLLKGVAFFLSGNVAIFAETMHSLGDAANQFLVFIGSALSKKDPTKRFPGGFGRLVNIVLLFAVLIVGIMAYETVREGIDHVINPQESTAFLLIISVLSLSVSLEFIVLTKAMKEIVTNAGVKTRGLKLYSSSFTYLKSAKPATKLVFLEDSVATAGGILAILAVVVTEYTNFKQAEGIVSIVIGLLMFIVVGRVFLDNAAGAIGEADLEMQGVIGNIAMKDPDVRDIQGLAVFKEGEDFHVELSIEIDSKLTVEQVDKIRQRIEKQILTEKGVSDIIIEFDKDDGILNWPNSIHKNEKRKKMLEKHSSWKNVD</sequence>
<dbReference type="InterPro" id="IPR040177">
    <property type="entry name" value="SLC30A9"/>
</dbReference>
<keyword evidence="4 6" id="KW-1133">Transmembrane helix</keyword>
<protein>
    <submittedName>
        <fullName evidence="9">Cation diffusion facilitator family transporter</fullName>
    </submittedName>
</protein>
<feature type="transmembrane region" description="Helical" evidence="6">
    <location>
        <begin position="15"/>
        <end position="35"/>
    </location>
</feature>
<feature type="domain" description="Cation efflux protein transmembrane" evidence="7">
    <location>
        <begin position="16"/>
        <end position="225"/>
    </location>
</feature>
<evidence type="ECO:0000256" key="3">
    <source>
        <dbReference type="ARBA" id="ARBA00022692"/>
    </source>
</evidence>
<evidence type="ECO:0000259" key="8">
    <source>
        <dbReference type="Pfam" id="PF16916"/>
    </source>
</evidence>
<dbReference type="InterPro" id="IPR027470">
    <property type="entry name" value="Cation_efflux_CTD"/>
</dbReference>
<organism evidence="9 10">
    <name type="scientific">Niallia hominis</name>
    <dbReference type="NCBI Taxonomy" id="3133173"/>
    <lineage>
        <taxon>Bacteria</taxon>
        <taxon>Bacillati</taxon>
        <taxon>Bacillota</taxon>
        <taxon>Bacilli</taxon>
        <taxon>Bacillales</taxon>
        <taxon>Bacillaceae</taxon>
        <taxon>Niallia</taxon>
    </lineage>
</organism>
<dbReference type="InterPro" id="IPR002524">
    <property type="entry name" value="Cation_efflux"/>
</dbReference>
<name>A0ABV1F3D2_9BACI</name>
<feature type="transmembrane region" description="Helical" evidence="6">
    <location>
        <begin position="115"/>
        <end position="134"/>
    </location>
</feature>
<dbReference type="EMBL" id="JBBMFN010000068">
    <property type="protein sequence ID" value="MEQ2467879.1"/>
    <property type="molecule type" value="Genomic_DNA"/>
</dbReference>
<keyword evidence="2" id="KW-0813">Transport</keyword>
<feature type="transmembrane region" description="Helical" evidence="6">
    <location>
        <begin position="204"/>
        <end position="222"/>
    </location>
</feature>
<dbReference type="Gene3D" id="3.30.70.1350">
    <property type="entry name" value="Cation efflux protein, cytoplasmic domain"/>
    <property type="match status" value="1"/>
</dbReference>
<evidence type="ECO:0000256" key="1">
    <source>
        <dbReference type="ARBA" id="ARBA00004141"/>
    </source>
</evidence>
<proteinExistence type="predicted"/>
<dbReference type="PANTHER" id="PTHR13414">
    <property type="entry name" value="HUEL-CATION TRANSPORTER"/>
    <property type="match status" value="1"/>
</dbReference>
<evidence type="ECO:0000256" key="2">
    <source>
        <dbReference type="ARBA" id="ARBA00022448"/>
    </source>
</evidence>
<feature type="transmembrane region" description="Helical" evidence="6">
    <location>
        <begin position="76"/>
        <end position="95"/>
    </location>
</feature>
<dbReference type="Gene3D" id="1.20.1510.10">
    <property type="entry name" value="Cation efflux protein transmembrane domain"/>
    <property type="match status" value="1"/>
</dbReference>
<keyword evidence="3 6" id="KW-0812">Transmembrane</keyword>
<feature type="transmembrane region" description="Helical" evidence="6">
    <location>
        <begin position="171"/>
        <end position="192"/>
    </location>
</feature>
<dbReference type="SUPFAM" id="SSF160240">
    <property type="entry name" value="Cation efflux protein cytoplasmic domain-like"/>
    <property type="match status" value="1"/>
</dbReference>
<evidence type="ECO:0000256" key="4">
    <source>
        <dbReference type="ARBA" id="ARBA00022989"/>
    </source>
</evidence>
<dbReference type="Pfam" id="PF01545">
    <property type="entry name" value="Cation_efflux"/>
    <property type="match status" value="1"/>
</dbReference>
<dbReference type="InterPro" id="IPR036837">
    <property type="entry name" value="Cation_efflux_CTD_sf"/>
</dbReference>
<feature type="domain" description="Cation efflux protein cytoplasmic" evidence="8">
    <location>
        <begin position="238"/>
        <end position="307"/>
    </location>
</feature>
<gene>
    <name evidence="9" type="ORF">WMO63_19650</name>
</gene>
<dbReference type="Proteomes" id="UP001465426">
    <property type="component" value="Unassembled WGS sequence"/>
</dbReference>
<accession>A0ABV1F3D2</accession>
<dbReference type="NCBIfam" id="TIGR01297">
    <property type="entry name" value="CDF"/>
    <property type="match status" value="1"/>
</dbReference>
<dbReference type="Pfam" id="PF16916">
    <property type="entry name" value="ZT_dimer"/>
    <property type="match status" value="1"/>
</dbReference>
<evidence type="ECO:0000259" key="7">
    <source>
        <dbReference type="Pfam" id="PF01545"/>
    </source>
</evidence>
<reference evidence="9 10" key="1">
    <citation type="submission" date="2024-03" db="EMBL/GenBank/DDBJ databases">
        <title>Human intestinal bacterial collection.</title>
        <authorList>
            <person name="Pauvert C."/>
            <person name="Hitch T.C.A."/>
            <person name="Clavel T."/>
        </authorList>
    </citation>
    <scope>NUCLEOTIDE SEQUENCE [LARGE SCALE GENOMIC DNA]</scope>
    <source>
        <strain evidence="9 10">CLA-SR-H024</strain>
    </source>
</reference>